<gene>
    <name evidence="2" type="ORF">EV678_3140</name>
</gene>
<proteinExistence type="predicted"/>
<evidence type="ECO:0000259" key="1">
    <source>
        <dbReference type="PROSITE" id="PS51379"/>
    </source>
</evidence>
<accession>A0ABY0IL96</accession>
<dbReference type="PROSITE" id="PS51379">
    <property type="entry name" value="4FE4S_FER_2"/>
    <property type="match status" value="1"/>
</dbReference>
<name>A0ABY0IL96_9RHOO</name>
<sequence length="121" mass="13418">MDAARCRQFLQQAAPTMDTQTIHLHLKAPPKPDAGQPCNGCGVCCAAETCPLARLRFRRRQGPCPALEWLAEEACYRCGLLRRPCHYWPGLPAWAEGMARRLTRRWIAAGSACDSQAQIAP</sequence>
<dbReference type="InterPro" id="IPR017896">
    <property type="entry name" value="4Fe4S_Fe-S-bd"/>
</dbReference>
<comment type="caution">
    <text evidence="2">The sequence shown here is derived from an EMBL/GenBank/DDBJ whole genome shotgun (WGS) entry which is preliminary data.</text>
</comment>
<dbReference type="EMBL" id="SHKM01000003">
    <property type="protein sequence ID" value="RZT75953.1"/>
    <property type="molecule type" value="Genomic_DNA"/>
</dbReference>
<feature type="domain" description="4Fe-4S ferredoxin-type" evidence="1">
    <location>
        <begin position="28"/>
        <end position="60"/>
    </location>
</feature>
<evidence type="ECO:0000313" key="2">
    <source>
        <dbReference type="EMBL" id="RZT75953.1"/>
    </source>
</evidence>
<dbReference type="Proteomes" id="UP000292136">
    <property type="component" value="Unassembled WGS sequence"/>
</dbReference>
<evidence type="ECO:0000313" key="3">
    <source>
        <dbReference type="Proteomes" id="UP000292136"/>
    </source>
</evidence>
<reference evidence="2 3" key="1">
    <citation type="submission" date="2019-02" db="EMBL/GenBank/DDBJ databases">
        <title>Genomic Encyclopedia of Type Strains, Phase IV (KMG-IV): sequencing the most valuable type-strain genomes for metagenomic binning, comparative biology and taxonomic classification.</title>
        <authorList>
            <person name="Goeker M."/>
        </authorList>
    </citation>
    <scope>NUCLEOTIDE SEQUENCE [LARGE SCALE GENOMIC DNA]</scope>
    <source>
        <strain evidence="2 3">DSM 21223</strain>
    </source>
</reference>
<organism evidence="2 3">
    <name type="scientific">Azospira oryzae</name>
    <dbReference type="NCBI Taxonomy" id="146939"/>
    <lineage>
        <taxon>Bacteria</taxon>
        <taxon>Pseudomonadati</taxon>
        <taxon>Pseudomonadota</taxon>
        <taxon>Betaproteobacteria</taxon>
        <taxon>Rhodocyclales</taxon>
        <taxon>Rhodocyclaceae</taxon>
        <taxon>Azospira</taxon>
    </lineage>
</organism>
<protein>
    <recommendedName>
        <fullName evidence="1">4Fe-4S ferredoxin-type domain-containing protein</fullName>
    </recommendedName>
</protein>
<keyword evidence="3" id="KW-1185">Reference proteome</keyword>